<dbReference type="STRING" id="887898.HMPREF0551_2457"/>
<keyword evidence="2" id="KW-0812">Transmembrane</keyword>
<dbReference type="InterPro" id="IPR030389">
    <property type="entry name" value="G_FEOB_dom"/>
</dbReference>
<sequence>MAEVSSASLAQPVHLDTAAQPSRGKAATFALLGAPNCGKTVLFNGLTGAHAKVANYAGVTVDRREGRFISDREVRLIDLPGTYSLRTTSPDEAVARDVLLGKYGVCPDGIIAVADATNLRMTLRMMLELKTLGLPMVISLNLSDVARSRGLKIDAKKLGELLGATVLETVAISKSGVMAVETAALALPRGHAAKLDPVEAERKLEALDSNALYEQVEDILAQVVQTELKLPPWHRTLDNIVMHPFWGMLILLTILLLVFQAVYTWAQPVMDSIQGLFDSLGEWVGATLPQGLLSDLLVNGVIAGTGSVLVFLPQITILFAFILLLEDSGYLPRAAFLLDNLLSRTGLSGRAFIPLLSSFACAVPAVMSARTIQDPRERLVTIAIAPMLTCSARLPIYALIIAAVIPNQTVWGVFNLQGLTLFALYLAGILSAAITAWVLKWMARSKGNVQQFPLLMELPTFRMPNFKHIITSLWDRVKAFLVRAGTVIFSVSVVLWALTSFPSAPEGATGAAIDYSLAGMLGHLIQPIFAPLGFTWQMCIAMVPGIAAREVVVAALGTVYAVGAGSEDAVHNALIPIVHDSWGLPTAFAFLAWYVYAPMCASTLAVIRRETKSAKTTFLITFGLLALAYVMAMIVYQITSRIF</sequence>
<dbReference type="Pfam" id="PF07670">
    <property type="entry name" value="Gate"/>
    <property type="match status" value="2"/>
</dbReference>
<feature type="transmembrane region" description="Helical" evidence="2">
    <location>
        <begin position="245"/>
        <end position="266"/>
    </location>
</feature>
<dbReference type="InterPro" id="IPR011640">
    <property type="entry name" value="Fe2_transport_prot_B_C"/>
</dbReference>
<dbReference type="Pfam" id="PF02421">
    <property type="entry name" value="FeoB_N"/>
    <property type="match status" value="1"/>
</dbReference>
<dbReference type="Gene3D" id="3.40.50.300">
    <property type="entry name" value="P-loop containing nucleotide triphosphate hydrolases"/>
    <property type="match status" value="1"/>
</dbReference>
<proteinExistence type="predicted"/>
<reference evidence="4 5" key="1">
    <citation type="submission" date="2010-12" db="EMBL/GenBank/DDBJ databases">
        <authorList>
            <person name="Muzny D."/>
            <person name="Qin X."/>
            <person name="Deng J."/>
            <person name="Jiang H."/>
            <person name="Liu Y."/>
            <person name="Qu J."/>
            <person name="Song X.-Z."/>
            <person name="Zhang L."/>
            <person name="Thornton R."/>
            <person name="Coyle M."/>
            <person name="Francisco L."/>
            <person name="Jackson L."/>
            <person name="Javaid M."/>
            <person name="Korchina V."/>
            <person name="Kovar C."/>
            <person name="Mata R."/>
            <person name="Mathew T."/>
            <person name="Ngo R."/>
            <person name="Nguyen L."/>
            <person name="Nguyen N."/>
            <person name="Okwuonu G."/>
            <person name="Ongeri F."/>
            <person name="Pham C."/>
            <person name="Simmons D."/>
            <person name="Wilczek-Boney K."/>
            <person name="Hale W."/>
            <person name="Jakkamsetti A."/>
            <person name="Pham P."/>
            <person name="Ruth R."/>
            <person name="San Lucas F."/>
            <person name="Warren J."/>
            <person name="Zhang J."/>
            <person name="Zhao Z."/>
            <person name="Zhou C."/>
            <person name="Zhu D."/>
            <person name="Lee S."/>
            <person name="Bess C."/>
            <person name="Blankenburg K."/>
            <person name="Forbes L."/>
            <person name="Fu Q."/>
            <person name="Gubbala S."/>
            <person name="Hirani K."/>
            <person name="Jayaseelan J.C."/>
            <person name="Lara F."/>
            <person name="Munidasa M."/>
            <person name="Palculict T."/>
            <person name="Patil S."/>
            <person name="Pu L.-L."/>
            <person name="Saada N."/>
            <person name="Tang L."/>
            <person name="Weissenberger G."/>
            <person name="Zhu Y."/>
            <person name="Hemphill L."/>
            <person name="Shang Y."/>
            <person name="Youmans B."/>
            <person name="Ayvaz T."/>
            <person name="Ross M."/>
            <person name="Santibanez J."/>
            <person name="Aqrawi P."/>
            <person name="Gross S."/>
            <person name="Joshi V."/>
            <person name="Fowler G."/>
            <person name="Nazareth L."/>
            <person name="Reid J."/>
            <person name="Worley K."/>
            <person name="Petrosino J."/>
            <person name="Highlander S."/>
            <person name="Gibbs R."/>
        </authorList>
    </citation>
    <scope>NUCLEOTIDE SEQUENCE [LARGE SCALE GENOMIC DNA]</scope>
    <source>
        <strain evidence="4 5">ATCC 51599</strain>
    </source>
</reference>
<dbReference type="Pfam" id="PF07664">
    <property type="entry name" value="FeoB_C"/>
    <property type="match status" value="1"/>
</dbReference>
<feature type="transmembrane region" description="Helical" evidence="2">
    <location>
        <begin position="586"/>
        <end position="607"/>
    </location>
</feature>
<dbReference type="SUPFAM" id="SSF52540">
    <property type="entry name" value="P-loop containing nucleoside triphosphate hydrolases"/>
    <property type="match status" value="1"/>
</dbReference>
<dbReference type="PANTHER" id="PTHR43185">
    <property type="entry name" value="FERROUS IRON TRANSPORT PROTEIN B"/>
    <property type="match status" value="1"/>
</dbReference>
<feature type="transmembrane region" description="Helical" evidence="2">
    <location>
        <begin position="619"/>
        <end position="638"/>
    </location>
</feature>
<evidence type="ECO:0000259" key="3">
    <source>
        <dbReference type="PROSITE" id="PS51711"/>
    </source>
</evidence>
<dbReference type="RefSeq" id="WP_005674910.1">
    <property type="nucleotide sequence ID" value="NZ_CP146288.1"/>
</dbReference>
<dbReference type="InterPro" id="IPR027417">
    <property type="entry name" value="P-loop_NTPase"/>
</dbReference>
<evidence type="ECO:0000256" key="2">
    <source>
        <dbReference type="SAM" id="Phobius"/>
    </source>
</evidence>
<evidence type="ECO:0000313" key="5">
    <source>
        <dbReference type="Proteomes" id="UP000011021"/>
    </source>
</evidence>
<keyword evidence="2" id="KW-1133">Transmembrane helix</keyword>
<dbReference type="GO" id="GO:0005886">
    <property type="term" value="C:plasma membrane"/>
    <property type="evidence" value="ECO:0007669"/>
    <property type="project" value="TreeGrafter"/>
</dbReference>
<dbReference type="EMBL" id="AEQP01000022">
    <property type="protein sequence ID" value="EFV94342.1"/>
    <property type="molecule type" value="Genomic_DNA"/>
</dbReference>
<feature type="transmembrane region" description="Helical" evidence="2">
    <location>
        <begin position="379"/>
        <end position="405"/>
    </location>
</feature>
<dbReference type="AlphaFoldDB" id="E7S0J3"/>
<dbReference type="PRINTS" id="PR00326">
    <property type="entry name" value="GTP1OBG"/>
</dbReference>
<feature type="domain" description="FeoB-type G" evidence="3">
    <location>
        <begin position="26"/>
        <end position="190"/>
    </location>
</feature>
<dbReference type="PROSITE" id="PS51711">
    <property type="entry name" value="G_FEOB"/>
    <property type="match status" value="1"/>
</dbReference>
<dbReference type="InterPro" id="IPR006073">
    <property type="entry name" value="GTP-bd"/>
</dbReference>
<feature type="transmembrane region" description="Helical" evidence="2">
    <location>
        <begin position="513"/>
        <end position="534"/>
    </location>
</feature>
<feature type="transmembrane region" description="Helical" evidence="2">
    <location>
        <begin position="480"/>
        <end position="501"/>
    </location>
</feature>
<organism evidence="4 5">
    <name type="scientific">Lautropia mirabilis ATCC 51599</name>
    <dbReference type="NCBI Taxonomy" id="887898"/>
    <lineage>
        <taxon>Bacteria</taxon>
        <taxon>Pseudomonadati</taxon>
        <taxon>Pseudomonadota</taxon>
        <taxon>Betaproteobacteria</taxon>
        <taxon>Burkholderiales</taxon>
        <taxon>Burkholderiaceae</taxon>
        <taxon>Lautropia</taxon>
    </lineage>
</organism>
<feature type="transmembrane region" description="Helical" evidence="2">
    <location>
        <begin position="546"/>
        <end position="566"/>
    </location>
</feature>
<keyword evidence="2" id="KW-0472">Membrane</keyword>
<dbReference type="PANTHER" id="PTHR43185:SF1">
    <property type="entry name" value="FE(2+) TRANSPORTER FEOB"/>
    <property type="match status" value="1"/>
</dbReference>
<comment type="caution">
    <text evidence="4">The sequence shown here is derived from an EMBL/GenBank/DDBJ whole genome shotgun (WGS) entry which is preliminary data.</text>
</comment>
<protein>
    <recommendedName>
        <fullName evidence="1">Ferrous iron transport protein B</fullName>
    </recommendedName>
</protein>
<dbReference type="CDD" id="cd01879">
    <property type="entry name" value="FeoB"/>
    <property type="match status" value="1"/>
</dbReference>
<feature type="transmembrane region" description="Helical" evidence="2">
    <location>
        <begin position="296"/>
        <end position="325"/>
    </location>
</feature>
<keyword evidence="5" id="KW-1185">Reference proteome</keyword>
<dbReference type="eggNOG" id="COG0370">
    <property type="taxonomic scope" value="Bacteria"/>
</dbReference>
<dbReference type="HOGENOM" id="CLU_013350_3_0_4"/>
<dbReference type="InterPro" id="IPR050860">
    <property type="entry name" value="FeoB_GTPase"/>
</dbReference>
<evidence type="ECO:0000313" key="4">
    <source>
        <dbReference type="EMBL" id="EFV94342.1"/>
    </source>
</evidence>
<name>E7S0J3_9BURK</name>
<accession>E7S0J3</accession>
<dbReference type="GO" id="GO:0015093">
    <property type="term" value="F:ferrous iron transmembrane transporter activity"/>
    <property type="evidence" value="ECO:0007669"/>
    <property type="project" value="InterPro"/>
</dbReference>
<dbReference type="GO" id="GO:0005525">
    <property type="term" value="F:GTP binding"/>
    <property type="evidence" value="ECO:0007669"/>
    <property type="project" value="InterPro"/>
</dbReference>
<dbReference type="InterPro" id="IPR011642">
    <property type="entry name" value="Gate_dom"/>
</dbReference>
<evidence type="ECO:0000256" key="1">
    <source>
        <dbReference type="ARBA" id="ARBA00031200"/>
    </source>
</evidence>
<dbReference type="Proteomes" id="UP000011021">
    <property type="component" value="Unassembled WGS sequence"/>
</dbReference>
<gene>
    <name evidence="4" type="primary">feoB</name>
    <name evidence="4" type="ORF">HMPREF0551_2457</name>
</gene>
<feature type="transmembrane region" description="Helical" evidence="2">
    <location>
        <begin position="417"/>
        <end position="439"/>
    </location>
</feature>